<protein>
    <submittedName>
        <fullName evidence="3">RNA pyrophosphohydrolase</fullName>
        <ecNumber evidence="3">3.6.1.-</ecNumber>
    </submittedName>
</protein>
<organism evidence="3 4">
    <name type="scientific">Calidithermus terrae</name>
    <dbReference type="NCBI Taxonomy" id="1408545"/>
    <lineage>
        <taxon>Bacteria</taxon>
        <taxon>Thermotogati</taxon>
        <taxon>Deinococcota</taxon>
        <taxon>Deinococci</taxon>
        <taxon>Thermales</taxon>
        <taxon>Thermaceae</taxon>
        <taxon>Calidithermus</taxon>
    </lineage>
</organism>
<keyword evidence="1 3" id="KW-0378">Hydrolase</keyword>
<dbReference type="EMBL" id="QXDL01000149">
    <property type="protein sequence ID" value="RIH81801.1"/>
    <property type="molecule type" value="Genomic_DNA"/>
</dbReference>
<dbReference type="GO" id="GO:0016787">
    <property type="term" value="F:hydrolase activity"/>
    <property type="evidence" value="ECO:0007669"/>
    <property type="project" value="UniProtKB-KW"/>
</dbReference>
<dbReference type="AlphaFoldDB" id="A0A399EHQ4"/>
<sequence>MAEKVVVYITRGLEILVFDHLEAEPDVPMPQVPRGTLEPGEDPLAAAVREAREETGLELRHPVLLGSARRPHVFRGQAYDGLFHYAWLAAPAATPDAWSHVVSHGELDQGFTYHHRFVPLEGLALPWDLDLFLPELRARLVRERVVCYVTRGRRELLVFGHDDPGLEPGWQVVAGGVEPDEDPAEAAVREAWEESGLRLQGPVYLGTREYRPALEHARARRVERQHFFWLEAPPHAPDAWDHRVLNGEEDSGRVYRHRFMPIEDLELAEELGELLPRLKEKL</sequence>
<dbReference type="RefSeq" id="WP_119315931.1">
    <property type="nucleotide sequence ID" value="NZ_QXDL01000149.1"/>
</dbReference>
<feature type="domain" description="Nudix hydrolase" evidence="2">
    <location>
        <begin position="140"/>
        <end position="282"/>
    </location>
</feature>
<dbReference type="PANTHER" id="PTHR43736:SF1">
    <property type="entry name" value="DIHYDRONEOPTERIN TRIPHOSPHATE DIPHOSPHATASE"/>
    <property type="match status" value="1"/>
</dbReference>
<dbReference type="InterPro" id="IPR000086">
    <property type="entry name" value="NUDIX_hydrolase_dom"/>
</dbReference>
<dbReference type="InterPro" id="IPR020084">
    <property type="entry name" value="NUDIX_hydrolase_CS"/>
</dbReference>
<evidence type="ECO:0000313" key="3">
    <source>
        <dbReference type="EMBL" id="RIH81801.1"/>
    </source>
</evidence>
<proteinExistence type="predicted"/>
<dbReference type="Proteomes" id="UP000265715">
    <property type="component" value="Unassembled WGS sequence"/>
</dbReference>
<name>A0A399EHQ4_9DEIN</name>
<dbReference type="PROSITE" id="PS00893">
    <property type="entry name" value="NUDIX_BOX"/>
    <property type="match status" value="2"/>
</dbReference>
<dbReference type="InterPro" id="IPR015797">
    <property type="entry name" value="NUDIX_hydrolase-like_dom_sf"/>
</dbReference>
<dbReference type="Pfam" id="PF00293">
    <property type="entry name" value="NUDIX"/>
    <property type="match status" value="2"/>
</dbReference>
<accession>A0A399EHQ4</accession>
<evidence type="ECO:0000313" key="4">
    <source>
        <dbReference type="Proteomes" id="UP000265715"/>
    </source>
</evidence>
<keyword evidence="4" id="KW-1185">Reference proteome</keyword>
<evidence type="ECO:0000259" key="2">
    <source>
        <dbReference type="PROSITE" id="PS51462"/>
    </source>
</evidence>
<comment type="caution">
    <text evidence="3">The sequence shown here is derived from an EMBL/GenBank/DDBJ whole genome shotgun (WGS) entry which is preliminary data.</text>
</comment>
<reference evidence="3 4" key="1">
    <citation type="submission" date="2018-08" db="EMBL/GenBank/DDBJ databases">
        <title>Meiothermus terrae DSM 26712 genome sequencing project.</title>
        <authorList>
            <person name="Da Costa M.S."/>
            <person name="Albuquerque L."/>
            <person name="Raposo P."/>
            <person name="Froufe H.J.C."/>
            <person name="Barroso C.S."/>
            <person name="Egas C."/>
        </authorList>
    </citation>
    <scope>NUCLEOTIDE SEQUENCE [LARGE SCALE GENOMIC DNA]</scope>
    <source>
        <strain evidence="3 4">DSM 26712</strain>
    </source>
</reference>
<gene>
    <name evidence="3" type="primary">rppH_2</name>
    <name evidence="3" type="ORF">Mterra_02959</name>
</gene>
<evidence type="ECO:0000256" key="1">
    <source>
        <dbReference type="ARBA" id="ARBA00022801"/>
    </source>
</evidence>
<dbReference type="PANTHER" id="PTHR43736">
    <property type="entry name" value="ADP-RIBOSE PYROPHOSPHATASE"/>
    <property type="match status" value="1"/>
</dbReference>
<dbReference type="OrthoDB" id="9804563at2"/>
<dbReference type="EC" id="3.6.1.-" evidence="3"/>
<dbReference type="Gene3D" id="3.90.79.10">
    <property type="entry name" value="Nucleoside Triphosphate Pyrophosphohydrolase"/>
    <property type="match status" value="2"/>
</dbReference>
<dbReference type="SUPFAM" id="SSF55811">
    <property type="entry name" value="Nudix"/>
    <property type="match status" value="2"/>
</dbReference>
<dbReference type="PROSITE" id="PS51462">
    <property type="entry name" value="NUDIX"/>
    <property type="match status" value="2"/>
</dbReference>
<feature type="domain" description="Nudix hydrolase" evidence="2">
    <location>
        <begin position="1"/>
        <end position="137"/>
    </location>
</feature>